<dbReference type="PANTHER" id="PTHR19303:SF74">
    <property type="entry name" value="POGO TRANSPOSABLE ELEMENT WITH KRAB DOMAIN"/>
    <property type="match status" value="1"/>
</dbReference>
<dbReference type="Pfam" id="PF05225">
    <property type="entry name" value="HTH_psq"/>
    <property type="match status" value="1"/>
</dbReference>
<evidence type="ECO:0000313" key="8">
    <source>
        <dbReference type="Proteomes" id="UP001162156"/>
    </source>
</evidence>
<dbReference type="InterPro" id="IPR050863">
    <property type="entry name" value="CenT-Element_Derived"/>
</dbReference>
<evidence type="ECO:0000259" key="6">
    <source>
        <dbReference type="PROSITE" id="PS51253"/>
    </source>
</evidence>
<evidence type="ECO:0000256" key="1">
    <source>
        <dbReference type="ARBA" id="ARBA00004123"/>
    </source>
</evidence>
<dbReference type="EMBL" id="JANEYF010003955">
    <property type="protein sequence ID" value="KAJ8932870.1"/>
    <property type="molecule type" value="Genomic_DNA"/>
</dbReference>
<dbReference type="SUPFAM" id="SSF46689">
    <property type="entry name" value="Homeodomain-like"/>
    <property type="match status" value="1"/>
</dbReference>
<dbReference type="AlphaFoldDB" id="A0AAV8X3A4"/>
<sequence length="206" mass="23343">MKPKVKGKFHQYDEDSLKKAIEAVRNGGKLREICRQYGIPKSTVQDRIKGKVSDDCKHMGPDPVLTRENEQKLVTWIENLAACGFPIKKDELLNTVQKIVQKEKLKTPFTKGRPGGSWFYGFMKRHSHLALKNAEALEKYRAQITEQYITSWFGDLKSFLIKSNAATILEDPSRILNGNKSGFRLCPKTGKVLGVRGRDLNIVKPA</sequence>
<feature type="DNA-binding region" description="H-T-H motif" evidence="4">
    <location>
        <begin position="30"/>
        <end position="50"/>
    </location>
</feature>
<organism evidence="7 8">
    <name type="scientific">Rhamnusium bicolor</name>
    <dbReference type="NCBI Taxonomy" id="1586634"/>
    <lineage>
        <taxon>Eukaryota</taxon>
        <taxon>Metazoa</taxon>
        <taxon>Ecdysozoa</taxon>
        <taxon>Arthropoda</taxon>
        <taxon>Hexapoda</taxon>
        <taxon>Insecta</taxon>
        <taxon>Pterygota</taxon>
        <taxon>Neoptera</taxon>
        <taxon>Endopterygota</taxon>
        <taxon>Coleoptera</taxon>
        <taxon>Polyphaga</taxon>
        <taxon>Cucujiformia</taxon>
        <taxon>Chrysomeloidea</taxon>
        <taxon>Cerambycidae</taxon>
        <taxon>Lepturinae</taxon>
        <taxon>Rhagiini</taxon>
        <taxon>Rhamnusium</taxon>
    </lineage>
</organism>
<dbReference type="GO" id="GO:0005634">
    <property type="term" value="C:nucleus"/>
    <property type="evidence" value="ECO:0007669"/>
    <property type="project" value="UniProtKB-SubCell"/>
</dbReference>
<keyword evidence="3 4" id="KW-0539">Nucleus</keyword>
<evidence type="ECO:0008006" key="9">
    <source>
        <dbReference type="Google" id="ProtNLM"/>
    </source>
</evidence>
<proteinExistence type="predicted"/>
<dbReference type="Proteomes" id="UP001162156">
    <property type="component" value="Unassembled WGS sequence"/>
</dbReference>
<dbReference type="Gene3D" id="1.10.10.60">
    <property type="entry name" value="Homeodomain-like"/>
    <property type="match status" value="1"/>
</dbReference>
<evidence type="ECO:0000256" key="4">
    <source>
        <dbReference type="PROSITE-ProRule" id="PRU00320"/>
    </source>
</evidence>
<feature type="domain" description="HTH CENPB-type" evidence="6">
    <location>
        <begin position="57"/>
        <end position="132"/>
    </location>
</feature>
<keyword evidence="8" id="KW-1185">Reference proteome</keyword>
<dbReference type="InterPro" id="IPR009057">
    <property type="entry name" value="Homeodomain-like_sf"/>
</dbReference>
<gene>
    <name evidence="7" type="ORF">NQ314_014384</name>
</gene>
<name>A0AAV8X3A4_9CUCU</name>
<feature type="domain" description="HTH psq-type" evidence="5">
    <location>
        <begin position="3"/>
        <end position="54"/>
    </location>
</feature>
<evidence type="ECO:0000313" key="7">
    <source>
        <dbReference type="EMBL" id="KAJ8932870.1"/>
    </source>
</evidence>
<comment type="caution">
    <text evidence="7">The sequence shown here is derived from an EMBL/GenBank/DDBJ whole genome shotgun (WGS) entry which is preliminary data.</text>
</comment>
<comment type="subcellular location">
    <subcellularLocation>
        <location evidence="1 4">Nucleus</location>
    </subcellularLocation>
</comment>
<protein>
    <recommendedName>
        <fullName evidence="9">HTH CENPB-type domain-containing protein</fullName>
    </recommendedName>
</protein>
<reference evidence="7" key="1">
    <citation type="journal article" date="2023" name="Insect Mol. Biol.">
        <title>Genome sequencing provides insights into the evolution of gene families encoding plant cell wall-degrading enzymes in longhorned beetles.</title>
        <authorList>
            <person name="Shin N.R."/>
            <person name="Okamura Y."/>
            <person name="Kirsch R."/>
            <person name="Pauchet Y."/>
        </authorList>
    </citation>
    <scope>NUCLEOTIDE SEQUENCE</scope>
    <source>
        <strain evidence="7">RBIC_L_NR</strain>
    </source>
</reference>
<dbReference type="GO" id="GO:0003677">
    <property type="term" value="F:DNA binding"/>
    <property type="evidence" value="ECO:0007669"/>
    <property type="project" value="UniProtKB-UniRule"/>
</dbReference>
<dbReference type="PROSITE" id="PS50960">
    <property type="entry name" value="HTH_PSQ"/>
    <property type="match status" value="1"/>
</dbReference>
<evidence type="ECO:0000259" key="5">
    <source>
        <dbReference type="PROSITE" id="PS50960"/>
    </source>
</evidence>
<dbReference type="InterPro" id="IPR007889">
    <property type="entry name" value="HTH_Psq"/>
</dbReference>
<evidence type="ECO:0000256" key="3">
    <source>
        <dbReference type="ARBA" id="ARBA00023242"/>
    </source>
</evidence>
<dbReference type="PROSITE" id="PS51253">
    <property type="entry name" value="HTH_CENPB"/>
    <property type="match status" value="1"/>
</dbReference>
<evidence type="ECO:0000256" key="2">
    <source>
        <dbReference type="ARBA" id="ARBA00023125"/>
    </source>
</evidence>
<dbReference type="InterPro" id="IPR006600">
    <property type="entry name" value="HTH_CenpB_DNA-bd_dom"/>
</dbReference>
<dbReference type="Pfam" id="PF03221">
    <property type="entry name" value="HTH_Tnp_Tc5"/>
    <property type="match status" value="1"/>
</dbReference>
<accession>A0AAV8X3A4</accession>
<keyword evidence="2 4" id="KW-0238">DNA-binding</keyword>
<dbReference type="PANTHER" id="PTHR19303">
    <property type="entry name" value="TRANSPOSON"/>
    <property type="match status" value="1"/>
</dbReference>